<evidence type="ECO:0000256" key="2">
    <source>
        <dbReference type="SAM" id="MobiDB-lite"/>
    </source>
</evidence>
<feature type="non-terminal residue" evidence="3">
    <location>
        <position position="1"/>
    </location>
</feature>
<feature type="coiled-coil region" evidence="1">
    <location>
        <begin position="88"/>
        <end position="122"/>
    </location>
</feature>
<accession>A0AAV5STT6</accession>
<evidence type="ECO:0000313" key="4">
    <source>
        <dbReference type="Proteomes" id="UP001432027"/>
    </source>
</evidence>
<feature type="non-terminal residue" evidence="3">
    <location>
        <position position="164"/>
    </location>
</feature>
<dbReference type="AlphaFoldDB" id="A0AAV5STT6"/>
<comment type="caution">
    <text evidence="3">The sequence shown here is derived from an EMBL/GenBank/DDBJ whole genome shotgun (WGS) entry which is preliminary data.</text>
</comment>
<keyword evidence="1" id="KW-0175">Coiled coil</keyword>
<keyword evidence="4" id="KW-1185">Reference proteome</keyword>
<sequence>AGMTEPDSIGGMEDPIWFREGPNGKKKCPIQLALISKWYERNQLLPSVELSADEGKRWSSIVSLRHSNEPAFPFRSFYDNQSSGMGSIEIAREIASNARSEVDRLENQIRSVVRQLGEEESVLEKLREMEKILDPDSILTSDEQNSEEADEGSHRTVSKQLSAN</sequence>
<feature type="region of interest" description="Disordered" evidence="2">
    <location>
        <begin position="134"/>
        <end position="164"/>
    </location>
</feature>
<dbReference type="EMBL" id="BTSX01000002">
    <property type="protein sequence ID" value="GMS85862.1"/>
    <property type="molecule type" value="Genomic_DNA"/>
</dbReference>
<proteinExistence type="predicted"/>
<evidence type="ECO:0000313" key="3">
    <source>
        <dbReference type="EMBL" id="GMS85862.1"/>
    </source>
</evidence>
<organism evidence="3 4">
    <name type="scientific">Pristionchus entomophagus</name>
    <dbReference type="NCBI Taxonomy" id="358040"/>
    <lineage>
        <taxon>Eukaryota</taxon>
        <taxon>Metazoa</taxon>
        <taxon>Ecdysozoa</taxon>
        <taxon>Nematoda</taxon>
        <taxon>Chromadorea</taxon>
        <taxon>Rhabditida</taxon>
        <taxon>Rhabditina</taxon>
        <taxon>Diplogasteromorpha</taxon>
        <taxon>Diplogasteroidea</taxon>
        <taxon>Neodiplogasteridae</taxon>
        <taxon>Pristionchus</taxon>
    </lineage>
</organism>
<reference evidence="3" key="1">
    <citation type="submission" date="2023-10" db="EMBL/GenBank/DDBJ databases">
        <title>Genome assembly of Pristionchus species.</title>
        <authorList>
            <person name="Yoshida K."/>
            <person name="Sommer R.J."/>
        </authorList>
    </citation>
    <scope>NUCLEOTIDE SEQUENCE</scope>
    <source>
        <strain evidence="3">RS0144</strain>
    </source>
</reference>
<feature type="region of interest" description="Disordered" evidence="2">
    <location>
        <begin position="1"/>
        <end position="20"/>
    </location>
</feature>
<gene>
    <name evidence="3" type="ORF">PENTCL1PPCAC_8037</name>
</gene>
<name>A0AAV5STT6_9BILA</name>
<evidence type="ECO:0000256" key="1">
    <source>
        <dbReference type="SAM" id="Coils"/>
    </source>
</evidence>
<dbReference type="Proteomes" id="UP001432027">
    <property type="component" value="Unassembled WGS sequence"/>
</dbReference>
<protein>
    <submittedName>
        <fullName evidence="3">Uncharacterized protein</fullName>
    </submittedName>
</protein>